<feature type="binding site" evidence="9">
    <location>
        <begin position="520"/>
        <end position="522"/>
    </location>
    <ligand>
        <name>acetyl-CoA</name>
        <dbReference type="ChEBI" id="CHEBI:57288"/>
    </ligand>
</feature>
<dbReference type="GO" id="GO:1990883">
    <property type="term" value="F:18S rRNA cytidine N-acetyltransferase activity"/>
    <property type="evidence" value="ECO:0007669"/>
    <property type="project" value="TreeGrafter"/>
</dbReference>
<reference evidence="12 13" key="1">
    <citation type="submission" date="2019-02" db="EMBL/GenBank/DDBJ databases">
        <title>Investigation of anaerobic lignin degradation for improved lignocellulosic biofuels.</title>
        <authorList>
            <person name="Deangelis K."/>
        </authorList>
    </citation>
    <scope>NUCLEOTIDE SEQUENCE [LARGE SCALE GENOMIC DNA]</scope>
    <source>
        <strain evidence="12 13">159R</strain>
    </source>
</reference>
<evidence type="ECO:0000256" key="6">
    <source>
        <dbReference type="ARBA" id="ARBA00022840"/>
    </source>
</evidence>
<feature type="region of interest" description="Disordered" evidence="10">
    <location>
        <begin position="351"/>
        <end position="419"/>
    </location>
</feature>
<dbReference type="GO" id="GO:0000049">
    <property type="term" value="F:tRNA binding"/>
    <property type="evidence" value="ECO:0007669"/>
    <property type="project" value="UniProtKB-UniRule"/>
</dbReference>
<dbReference type="InterPro" id="IPR033442">
    <property type="entry name" value="TmcA_tRNA_bind"/>
</dbReference>
<dbReference type="InterPro" id="IPR027417">
    <property type="entry name" value="P-loop_NTPase"/>
</dbReference>
<comment type="catalytic activity">
    <reaction evidence="9">
        <text>cytidine(34) in elongator tRNA(Met) + acetyl-CoA + ATP + H2O = N(4)-acetylcytidine(34) in elongator tRNA(Met) + ADP + phosphate + CoA + H(+)</text>
        <dbReference type="Rhea" id="RHEA:43788"/>
        <dbReference type="Rhea" id="RHEA-COMP:10693"/>
        <dbReference type="Rhea" id="RHEA-COMP:10694"/>
        <dbReference type="ChEBI" id="CHEBI:15377"/>
        <dbReference type="ChEBI" id="CHEBI:15378"/>
        <dbReference type="ChEBI" id="CHEBI:30616"/>
        <dbReference type="ChEBI" id="CHEBI:43474"/>
        <dbReference type="ChEBI" id="CHEBI:57287"/>
        <dbReference type="ChEBI" id="CHEBI:57288"/>
        <dbReference type="ChEBI" id="CHEBI:74900"/>
        <dbReference type="ChEBI" id="CHEBI:82748"/>
        <dbReference type="ChEBI" id="CHEBI:456216"/>
        <dbReference type="EC" id="2.3.1.193"/>
    </reaction>
</comment>
<dbReference type="Gene3D" id="3.40.50.300">
    <property type="entry name" value="P-loop containing nucleotide triphosphate hydrolases"/>
    <property type="match status" value="1"/>
</dbReference>
<dbReference type="CDD" id="cd04301">
    <property type="entry name" value="NAT_SF"/>
    <property type="match status" value="1"/>
</dbReference>
<keyword evidence="7 9" id="KW-0694">RNA-binding</keyword>
<keyword evidence="4 9" id="KW-0819">tRNA processing</keyword>
<comment type="caution">
    <text evidence="9">Lacks conserved residue(s) required for the propagation of feature annotation.</text>
</comment>
<evidence type="ECO:0000256" key="5">
    <source>
        <dbReference type="ARBA" id="ARBA00022741"/>
    </source>
</evidence>
<dbReference type="Pfam" id="PF08351">
    <property type="entry name" value="TmcA_N"/>
    <property type="match status" value="1"/>
</dbReference>
<keyword evidence="8 9" id="KW-0012">Acyltransferase</keyword>
<dbReference type="InterPro" id="IPR007807">
    <property type="entry name" value="TcmA/NAT10_helicase"/>
</dbReference>
<evidence type="ECO:0000256" key="4">
    <source>
        <dbReference type="ARBA" id="ARBA00022694"/>
    </source>
</evidence>
<dbReference type="InterPro" id="IPR038321">
    <property type="entry name" value="TmcA_C_sf"/>
</dbReference>
<dbReference type="SUPFAM" id="SSF55729">
    <property type="entry name" value="Acyl-CoA N-acyltransferases (Nat)"/>
    <property type="match status" value="1"/>
</dbReference>
<comment type="caution">
    <text evidence="12">The sequence shown here is derived from an EMBL/GenBank/DDBJ whole genome shotgun (WGS) entry which is preliminary data.</text>
</comment>
<keyword evidence="6 9" id="KW-0067">ATP-binding</keyword>
<dbReference type="Pfam" id="PF13718">
    <property type="entry name" value="GNAT_acetyltr_2"/>
    <property type="match status" value="1"/>
</dbReference>
<gene>
    <name evidence="9" type="primary">tmcA</name>
    <name evidence="12" type="ORF">EZJ58_5378</name>
</gene>
<dbReference type="Gene3D" id="3.40.50.11040">
    <property type="match status" value="1"/>
</dbReference>
<dbReference type="PANTHER" id="PTHR10925:SF5">
    <property type="entry name" value="RNA CYTIDINE ACETYLTRANSFERASE"/>
    <property type="match status" value="1"/>
</dbReference>
<evidence type="ECO:0000256" key="8">
    <source>
        <dbReference type="ARBA" id="ARBA00023315"/>
    </source>
</evidence>
<name>A0A4R1NH68_9GAMM</name>
<evidence type="ECO:0000256" key="1">
    <source>
        <dbReference type="ARBA" id="ARBA00022490"/>
    </source>
</evidence>
<evidence type="ECO:0000256" key="9">
    <source>
        <dbReference type="HAMAP-Rule" id="MF_01886"/>
    </source>
</evidence>
<evidence type="ECO:0000259" key="11">
    <source>
        <dbReference type="PROSITE" id="PS51186"/>
    </source>
</evidence>
<evidence type="ECO:0000256" key="3">
    <source>
        <dbReference type="ARBA" id="ARBA00022679"/>
    </source>
</evidence>
<dbReference type="GO" id="GO:0005737">
    <property type="term" value="C:cytoplasm"/>
    <property type="evidence" value="ECO:0007669"/>
    <property type="project" value="UniProtKB-SubCell"/>
</dbReference>
<dbReference type="InterPro" id="IPR032672">
    <property type="entry name" value="TmcA/NAT10/Kre33"/>
</dbReference>
<comment type="function">
    <text evidence="9">Catalyzes the formation of N(4)-acetylcytidine (ac(4)C) at the wobble position of tRNA(Met), by using acetyl-CoA as an acetyl donor and ATP (or GTP).</text>
</comment>
<feature type="compositionally biased region" description="Basic and acidic residues" evidence="10">
    <location>
        <begin position="387"/>
        <end position="397"/>
    </location>
</feature>
<dbReference type="FunFam" id="3.40.50.11040:FF:000003">
    <property type="entry name" value="tRNA(Met) cytidine acetyltransferase TmcA"/>
    <property type="match status" value="1"/>
</dbReference>
<dbReference type="GO" id="GO:1904812">
    <property type="term" value="P:rRNA acetylation involved in maturation of SSU-rRNA"/>
    <property type="evidence" value="ECO:0007669"/>
    <property type="project" value="TreeGrafter"/>
</dbReference>
<dbReference type="GO" id="GO:0051391">
    <property type="term" value="P:tRNA acetylation"/>
    <property type="evidence" value="ECO:0007669"/>
    <property type="project" value="UniProtKB-UniRule"/>
</dbReference>
<feature type="binding site" evidence="9">
    <location>
        <position position="560"/>
    </location>
    <ligand>
        <name>acetyl-CoA</name>
        <dbReference type="ChEBI" id="CHEBI:57288"/>
    </ligand>
</feature>
<dbReference type="Gene3D" id="3.40.630.30">
    <property type="match status" value="1"/>
</dbReference>
<evidence type="ECO:0000313" key="12">
    <source>
        <dbReference type="EMBL" id="TCL07074.1"/>
    </source>
</evidence>
<dbReference type="Pfam" id="PF05127">
    <property type="entry name" value="NAT10_TcmA_helicase"/>
    <property type="match status" value="1"/>
</dbReference>
<dbReference type="Pfam" id="PF17176">
    <property type="entry name" value="tRNA_bind_3"/>
    <property type="match status" value="1"/>
</dbReference>
<dbReference type="GO" id="GO:0051392">
    <property type="term" value="F:tRNA cytidine N4-acetyltransferase activity"/>
    <property type="evidence" value="ECO:0007669"/>
    <property type="project" value="UniProtKB-UniRule"/>
</dbReference>
<accession>A0A4R1NH68</accession>
<dbReference type="AlphaFoldDB" id="A0A4R1NH68"/>
<dbReference type="SUPFAM" id="SSF52540">
    <property type="entry name" value="P-loop containing nucleoside triphosphate hydrolases"/>
    <property type="match status" value="1"/>
</dbReference>
<organism evidence="12 13">
    <name type="scientific">Sodalis ligni</name>
    <dbReference type="NCBI Taxonomy" id="2697027"/>
    <lineage>
        <taxon>Bacteria</taxon>
        <taxon>Pseudomonadati</taxon>
        <taxon>Pseudomonadota</taxon>
        <taxon>Gammaproteobacteria</taxon>
        <taxon>Enterobacterales</taxon>
        <taxon>Bruguierivoracaceae</taxon>
        <taxon>Sodalis</taxon>
    </lineage>
</organism>
<dbReference type="HAMAP" id="MF_01886">
    <property type="entry name" value="tRNA_acetyltr_TmcA"/>
    <property type="match status" value="1"/>
</dbReference>
<dbReference type="FunFam" id="3.40.50.300:FF:001011">
    <property type="entry name" value="tRNA(Met) cytidine acetyltransferase TmcA"/>
    <property type="match status" value="1"/>
</dbReference>
<keyword evidence="13" id="KW-1185">Reference proteome</keyword>
<dbReference type="GO" id="GO:0005524">
    <property type="term" value="F:ATP binding"/>
    <property type="evidence" value="ECO:0007669"/>
    <property type="project" value="UniProtKB-UniRule"/>
</dbReference>
<keyword evidence="5 9" id="KW-0547">Nucleotide-binding</keyword>
<dbReference type="EC" id="2.3.1.193" evidence="9"/>
<dbReference type="InterPro" id="IPR024914">
    <property type="entry name" value="tRNA_acetyltr_TmcA"/>
</dbReference>
<dbReference type="InterPro" id="IPR013562">
    <property type="entry name" value="TmcA/NAT10_N"/>
</dbReference>
<dbReference type="Gene3D" id="1.20.120.890">
    <property type="entry name" value="tRNA(Met) cytidine acetyltransferase, tail domain"/>
    <property type="match status" value="1"/>
</dbReference>
<keyword evidence="1 9" id="KW-0963">Cytoplasm</keyword>
<dbReference type="Proteomes" id="UP000294555">
    <property type="component" value="Unassembled WGS sequence"/>
</dbReference>
<feature type="binding site" evidence="9">
    <location>
        <position position="328"/>
    </location>
    <ligand>
        <name>ATP</name>
        <dbReference type="ChEBI" id="CHEBI:30616"/>
    </ligand>
</feature>
<keyword evidence="2 9" id="KW-0820">tRNA-binding</keyword>
<feature type="binding site" evidence="9">
    <location>
        <position position="186"/>
    </location>
    <ligand>
        <name>ATP</name>
        <dbReference type="ChEBI" id="CHEBI:30616"/>
    </ligand>
</feature>
<dbReference type="GO" id="GO:0002101">
    <property type="term" value="P:tRNA wobble cytosine modification"/>
    <property type="evidence" value="ECO:0007669"/>
    <property type="project" value="UniProtKB-UniRule"/>
</dbReference>
<sequence length="727" mass="79195">MPGLSPAMADWLAETAASMRRSGIRRLLVLSGDPLWSASLVRELRLLLPGDWLWVGRAEDGAGITATPAAIKSLLGREFQHGVFDARTGLAADALAALAGMLTAGSWLVLLTPPWDDWPLLPDRDSLRWSEQPEPIATPSFIHHFQHSLQHCHETALFRQHQTPSLPVWAARPRWQPPKGGPTVEQQALLERLLAAQSGIYVLTAPRGRGKSTLAGMLAAGTKARCWVAAPARQAADVLAQYAANRARFFSPDALLEHCRTHPAADWLLVDEAAAIPLPLLRQLISYFPRVLLTTTVQGYEGTGRGFLLKFCASLPQWHSLTLQQPLRWAAADPLESWLAEALLLDPVSSGGGGNPRLSCNPPDSAGPVPIPAPQEPGGVEPAQDPSLHHHGDEPAQDRSAGYYGGAPSFSEPGQESWERHPQALRAFYDLLTGAHYRTSPLDLRRLMDAPGQHFIVARIQDAVIGGLWTVDEGGLTPEMAHEVWAGRRRPPGNLVAQSLAAHGGIRTAAQLLSRRVSRIAVAAAHRRRGVGRELLRQARMRAAEDGLDFLSVSFGLTDELRQFWQASGFRLVHIGSRLEASSGCYSAMALLPLSAAGQRMTQRAEVRFARAQRLSTDDGGWELDDGDWRDLAGFAFAHRPPEACRAALLRLLRLSPLPLPALRGELEQRLGDAEMVARIGVTGKKALLIRRREETAAALLSLDEKACGIWRRVSEPGGYLADVSDI</sequence>
<feature type="domain" description="N-acetyltransferase" evidence="11">
    <location>
        <begin position="415"/>
        <end position="592"/>
    </location>
</feature>
<proteinExistence type="inferred from homology"/>
<comment type="subcellular location">
    <subcellularLocation>
        <location evidence="9">Cytoplasm</location>
    </subcellularLocation>
</comment>
<evidence type="ECO:0000256" key="7">
    <source>
        <dbReference type="ARBA" id="ARBA00022884"/>
    </source>
</evidence>
<dbReference type="PANTHER" id="PTHR10925">
    <property type="entry name" value="N-ACETYLTRANSFERASE 10"/>
    <property type="match status" value="1"/>
</dbReference>
<comment type="similarity">
    <text evidence="9">Belongs to the TmcA family.</text>
</comment>
<evidence type="ECO:0000313" key="13">
    <source>
        <dbReference type="Proteomes" id="UP000294555"/>
    </source>
</evidence>
<protein>
    <recommendedName>
        <fullName evidence="9">tRNA(Met) cytidine acetyltransferase TmcA</fullName>
        <ecNumber evidence="9">2.3.1.193</ecNumber>
    </recommendedName>
</protein>
<dbReference type="InterPro" id="IPR016181">
    <property type="entry name" value="Acyl_CoA_acyltransferase"/>
</dbReference>
<evidence type="ECO:0000256" key="10">
    <source>
        <dbReference type="SAM" id="MobiDB-lite"/>
    </source>
</evidence>
<dbReference type="PROSITE" id="PS51186">
    <property type="entry name" value="GNAT"/>
    <property type="match status" value="1"/>
</dbReference>
<evidence type="ECO:0000256" key="2">
    <source>
        <dbReference type="ARBA" id="ARBA00022555"/>
    </source>
</evidence>
<dbReference type="InterPro" id="IPR000182">
    <property type="entry name" value="GNAT_dom"/>
</dbReference>
<keyword evidence="3 9" id="KW-0808">Transferase</keyword>
<dbReference type="EMBL" id="SJOI01000001">
    <property type="protein sequence ID" value="TCL07074.1"/>
    <property type="molecule type" value="Genomic_DNA"/>
</dbReference>